<dbReference type="AlphaFoldDB" id="A0A183IS61"/>
<dbReference type="Proteomes" id="UP000270296">
    <property type="component" value="Unassembled WGS sequence"/>
</dbReference>
<proteinExistence type="predicted"/>
<reference evidence="1 2" key="2">
    <citation type="submission" date="2018-11" db="EMBL/GenBank/DDBJ databases">
        <authorList>
            <consortium name="Pathogen Informatics"/>
        </authorList>
    </citation>
    <scope>NUCLEOTIDE SEQUENCE [LARGE SCALE GENOMIC DNA]</scope>
</reference>
<sequence length="103" mass="10841">MSATQVCCAALGRPWTFDGPTPAIVNRSPPPRFLPASNGSVQRVPSLPDLCQNGADSPGKCVCVSVLLLSSTLSVLHVHSSTPVANCLPLRRRQIAADSFNSE</sequence>
<evidence type="ECO:0000313" key="1">
    <source>
        <dbReference type="EMBL" id="VDP10077.1"/>
    </source>
</evidence>
<dbReference type="WBParaSite" id="SBAD_0000670701-mRNA-1">
    <property type="protein sequence ID" value="SBAD_0000670701-mRNA-1"/>
    <property type="gene ID" value="SBAD_0000670701"/>
</dbReference>
<organism evidence="3">
    <name type="scientific">Soboliphyme baturini</name>
    <dbReference type="NCBI Taxonomy" id="241478"/>
    <lineage>
        <taxon>Eukaryota</taxon>
        <taxon>Metazoa</taxon>
        <taxon>Ecdysozoa</taxon>
        <taxon>Nematoda</taxon>
        <taxon>Enoplea</taxon>
        <taxon>Dorylaimia</taxon>
        <taxon>Dioctophymatida</taxon>
        <taxon>Dioctophymatoidea</taxon>
        <taxon>Soboliphymatidae</taxon>
        <taxon>Soboliphyme</taxon>
    </lineage>
</organism>
<protein>
    <submittedName>
        <fullName evidence="1 3">Uncharacterized protein</fullName>
    </submittedName>
</protein>
<reference evidence="3" key="1">
    <citation type="submission" date="2016-06" db="UniProtKB">
        <authorList>
            <consortium name="WormBaseParasite"/>
        </authorList>
    </citation>
    <scope>IDENTIFICATION</scope>
</reference>
<dbReference type="EMBL" id="UZAM01009775">
    <property type="protein sequence ID" value="VDP10077.1"/>
    <property type="molecule type" value="Genomic_DNA"/>
</dbReference>
<keyword evidence="2" id="KW-1185">Reference proteome</keyword>
<name>A0A183IS61_9BILA</name>
<evidence type="ECO:0000313" key="3">
    <source>
        <dbReference type="WBParaSite" id="SBAD_0000670701-mRNA-1"/>
    </source>
</evidence>
<gene>
    <name evidence="1" type="ORF">SBAD_LOCUS6458</name>
</gene>
<evidence type="ECO:0000313" key="2">
    <source>
        <dbReference type="Proteomes" id="UP000270296"/>
    </source>
</evidence>
<accession>A0A183IS61</accession>